<evidence type="ECO:0000256" key="9">
    <source>
        <dbReference type="ARBA" id="ARBA00038126"/>
    </source>
</evidence>
<dbReference type="GO" id="GO:0018064">
    <property type="term" value="F:protein-L-histidine N-tele-methyltransferase activity"/>
    <property type="evidence" value="ECO:0007669"/>
    <property type="project" value="UniProtKB-EC"/>
</dbReference>
<comment type="subcellular location">
    <subcellularLocation>
        <location evidence="2">Cytoplasm</location>
    </subcellularLocation>
    <subcellularLocation>
        <location evidence="1">Nucleus</location>
    </subcellularLocation>
</comment>
<gene>
    <name evidence="10" type="ORF">D0868_08607</name>
</gene>
<dbReference type="GO" id="GO:0032259">
    <property type="term" value="P:methylation"/>
    <property type="evidence" value="ECO:0007669"/>
    <property type="project" value="UniProtKB-KW"/>
</dbReference>
<name>A0A3M6YDT3_HORWE</name>
<evidence type="ECO:0000256" key="1">
    <source>
        <dbReference type="ARBA" id="ARBA00004123"/>
    </source>
</evidence>
<dbReference type="GO" id="GO:0005737">
    <property type="term" value="C:cytoplasm"/>
    <property type="evidence" value="ECO:0007669"/>
    <property type="project" value="UniProtKB-SubCell"/>
</dbReference>
<reference evidence="10 11" key="1">
    <citation type="journal article" date="2018" name="BMC Genomics">
        <title>Genomic evidence for intraspecific hybridization in a clonal and extremely halotolerant yeast.</title>
        <authorList>
            <person name="Gostincar C."/>
            <person name="Stajich J.E."/>
            <person name="Zupancic J."/>
            <person name="Zalar P."/>
            <person name="Gunde-Cimerman N."/>
        </authorList>
    </citation>
    <scope>NUCLEOTIDE SEQUENCE [LARGE SCALE GENOMIC DNA]</scope>
    <source>
        <strain evidence="10 11">EXF-6654</strain>
    </source>
</reference>
<keyword evidence="4" id="KW-0963">Cytoplasm</keyword>
<comment type="similarity">
    <text evidence="9">Belongs to the methyltransferase superfamily. METTL18 family.</text>
</comment>
<evidence type="ECO:0000313" key="11">
    <source>
        <dbReference type="Proteomes" id="UP000282582"/>
    </source>
</evidence>
<evidence type="ECO:0000256" key="7">
    <source>
        <dbReference type="ARBA" id="ARBA00022691"/>
    </source>
</evidence>
<keyword evidence="8" id="KW-0539">Nucleus</keyword>
<evidence type="ECO:0000256" key="2">
    <source>
        <dbReference type="ARBA" id="ARBA00004496"/>
    </source>
</evidence>
<dbReference type="AlphaFoldDB" id="A0A3M6YDT3"/>
<evidence type="ECO:0000256" key="8">
    <source>
        <dbReference type="ARBA" id="ARBA00023242"/>
    </source>
</evidence>
<dbReference type="Gene3D" id="3.40.50.150">
    <property type="entry name" value="Vaccinia Virus protein VP39"/>
    <property type="match status" value="1"/>
</dbReference>
<proteinExistence type="inferred from homology"/>
<protein>
    <recommendedName>
        <fullName evidence="3">protein-histidine N-methyltransferase</fullName>
        <ecNumber evidence="3">2.1.1.85</ecNumber>
    </recommendedName>
</protein>
<dbReference type="EMBL" id="QWIK01000776">
    <property type="protein sequence ID" value="RMY01214.1"/>
    <property type="molecule type" value="Genomic_DNA"/>
</dbReference>
<evidence type="ECO:0000256" key="4">
    <source>
        <dbReference type="ARBA" id="ARBA00022490"/>
    </source>
</evidence>
<dbReference type="InterPro" id="IPR019410">
    <property type="entry name" value="Methyltransf_16"/>
</dbReference>
<evidence type="ECO:0000256" key="5">
    <source>
        <dbReference type="ARBA" id="ARBA00022603"/>
    </source>
</evidence>
<dbReference type="Proteomes" id="UP000282582">
    <property type="component" value="Unassembled WGS sequence"/>
</dbReference>
<dbReference type="PANTHER" id="PTHR14614:SF39">
    <property type="entry name" value="HISTIDINE PROTEIN METHYLTRANSFERASE 1 HOMOLOG"/>
    <property type="match status" value="1"/>
</dbReference>
<evidence type="ECO:0000256" key="6">
    <source>
        <dbReference type="ARBA" id="ARBA00022679"/>
    </source>
</evidence>
<sequence>MDLSGQDACTGAVQLSGAVVLSGEAAAPRAATPFWILVMAFSFGFGGDDDDVADAPSQAQSNVQAAPTHQTPAKQHDLQELLSTLPEHLSYSTVRVESPIGRVCFLPKRELYDVRVQLLQEGDTNDEVIDQLDKSDIRSGIYEGGFKTWECSLDLASLLLDRGPRKDIDELVRCDQIVELGAGTALPTLVLYQHALANDISLTITLADYNDAVLRLVTLPNMLLMWAATKEDLGLSELNADSHGDLDLSPEILERFTTDMKDKGIAFNFLSGSWSRALAKCISASAPDMGTVILAAETIYSPESTEAFVELVCELLKRVKMSKAMIAAKRMYFGVGGSVDGLKAACRDHGAVAYEIENHGVPGMDGGVGRALVEIQLY</sequence>
<comment type="caution">
    <text evidence="10">The sequence shown here is derived from an EMBL/GenBank/DDBJ whole genome shotgun (WGS) entry which is preliminary data.</text>
</comment>
<dbReference type="GO" id="GO:0005634">
    <property type="term" value="C:nucleus"/>
    <property type="evidence" value="ECO:0007669"/>
    <property type="project" value="UniProtKB-SubCell"/>
</dbReference>
<keyword evidence="7" id="KW-0949">S-adenosyl-L-methionine</keyword>
<keyword evidence="5" id="KW-0489">Methyltransferase</keyword>
<organism evidence="10 11">
    <name type="scientific">Hortaea werneckii</name>
    <name type="common">Black yeast</name>
    <name type="synonym">Cladosporium werneckii</name>
    <dbReference type="NCBI Taxonomy" id="91943"/>
    <lineage>
        <taxon>Eukaryota</taxon>
        <taxon>Fungi</taxon>
        <taxon>Dikarya</taxon>
        <taxon>Ascomycota</taxon>
        <taxon>Pezizomycotina</taxon>
        <taxon>Dothideomycetes</taxon>
        <taxon>Dothideomycetidae</taxon>
        <taxon>Mycosphaerellales</taxon>
        <taxon>Teratosphaeriaceae</taxon>
        <taxon>Hortaea</taxon>
    </lineage>
</organism>
<accession>A0A3M6YDT3</accession>
<dbReference type="VEuPathDB" id="FungiDB:BTJ68_13990"/>
<evidence type="ECO:0000256" key="3">
    <source>
        <dbReference type="ARBA" id="ARBA00012533"/>
    </source>
</evidence>
<evidence type="ECO:0000313" key="10">
    <source>
        <dbReference type="EMBL" id="RMY01214.1"/>
    </source>
</evidence>
<dbReference type="EC" id="2.1.1.85" evidence="3"/>
<dbReference type="InterPro" id="IPR029063">
    <property type="entry name" value="SAM-dependent_MTases_sf"/>
</dbReference>
<dbReference type="PANTHER" id="PTHR14614">
    <property type="entry name" value="HEPATOCELLULAR CARCINOMA-ASSOCIATED ANTIGEN"/>
    <property type="match status" value="1"/>
</dbReference>
<keyword evidence="6" id="KW-0808">Transferase</keyword>